<dbReference type="CDD" id="cd03784">
    <property type="entry name" value="GT1_Gtf-like"/>
    <property type="match status" value="1"/>
</dbReference>
<dbReference type="AlphaFoldDB" id="A0AAP0MZE0"/>
<feature type="region of interest" description="Disordered" evidence="8">
    <location>
        <begin position="445"/>
        <end position="533"/>
    </location>
</feature>
<feature type="region of interest" description="Disordered" evidence="8">
    <location>
        <begin position="114"/>
        <end position="134"/>
    </location>
</feature>
<evidence type="ECO:0000256" key="6">
    <source>
        <dbReference type="ARBA" id="ARBA00023163"/>
    </source>
</evidence>
<feature type="compositionally biased region" description="Polar residues" evidence="8">
    <location>
        <begin position="522"/>
        <end position="532"/>
    </location>
</feature>
<protein>
    <recommendedName>
        <fullName evidence="9">Bromodomain associated domain-containing protein</fullName>
    </recommendedName>
</protein>
<accession>A0AAP0MZE0</accession>
<keyword evidence="6" id="KW-0804">Transcription</keyword>
<keyword evidence="5" id="KW-0805">Transcription regulation</keyword>
<feature type="compositionally biased region" description="Low complexity" evidence="8">
    <location>
        <begin position="469"/>
        <end position="487"/>
    </location>
</feature>
<dbReference type="FunFam" id="3.40.50.2000:FF:000037">
    <property type="entry name" value="Glycosyltransferase"/>
    <property type="match status" value="1"/>
</dbReference>
<dbReference type="PANTHER" id="PTHR37604">
    <property type="entry name" value="TRANSCRIPTION INITIATION FACTOR TFIID SUBUNIT"/>
    <property type="match status" value="1"/>
</dbReference>
<dbReference type="InterPro" id="IPR002213">
    <property type="entry name" value="UDP_glucos_trans"/>
</dbReference>
<evidence type="ECO:0000256" key="2">
    <source>
        <dbReference type="ARBA" id="ARBA00009995"/>
    </source>
</evidence>
<feature type="compositionally biased region" description="Polar residues" evidence="8">
    <location>
        <begin position="445"/>
        <end position="465"/>
    </location>
</feature>
<dbReference type="EMBL" id="JBCGBO010000001">
    <property type="protein sequence ID" value="KAK9228551.1"/>
    <property type="molecule type" value="Genomic_DNA"/>
</dbReference>
<evidence type="ECO:0000256" key="5">
    <source>
        <dbReference type="ARBA" id="ARBA00023015"/>
    </source>
</evidence>
<comment type="similarity">
    <text evidence="2">Belongs to the UDP-glycosyltransferase family.</text>
</comment>
<feature type="domain" description="Bromodomain associated" evidence="9">
    <location>
        <begin position="295"/>
        <end position="358"/>
    </location>
</feature>
<evidence type="ECO:0000256" key="3">
    <source>
        <dbReference type="ARBA" id="ARBA00022676"/>
    </source>
</evidence>
<keyword evidence="7" id="KW-0539">Nucleus</keyword>
<comment type="caution">
    <text evidence="10">The sequence shown here is derived from an EMBL/GenBank/DDBJ whole genome shotgun (WGS) entry which is preliminary data.</text>
</comment>
<evidence type="ECO:0000256" key="8">
    <source>
        <dbReference type="SAM" id="MobiDB-lite"/>
    </source>
</evidence>
<proteinExistence type="inferred from homology"/>
<name>A0AAP0MZE0_9ROSI</name>
<dbReference type="InterPro" id="IPR009072">
    <property type="entry name" value="Histone-fold"/>
</dbReference>
<reference evidence="10 11" key="1">
    <citation type="submission" date="2024-05" db="EMBL/GenBank/DDBJ databases">
        <title>Haplotype-resolved chromosome-level genome assembly of Huyou (Citrus changshanensis).</title>
        <authorList>
            <person name="Miao C."/>
            <person name="Chen W."/>
            <person name="Wu Y."/>
            <person name="Wang L."/>
            <person name="Zhao S."/>
            <person name="Grierson D."/>
            <person name="Xu C."/>
            <person name="Chen K."/>
        </authorList>
    </citation>
    <scope>NUCLEOTIDE SEQUENCE [LARGE SCALE GENOMIC DNA]</scope>
    <source>
        <strain evidence="10">01-14</strain>
        <tissue evidence="10">Leaf</tissue>
    </source>
</reference>
<evidence type="ECO:0000259" key="9">
    <source>
        <dbReference type="Pfam" id="PF07524"/>
    </source>
</evidence>
<dbReference type="PANTHER" id="PTHR37604:SF1">
    <property type="entry name" value="TRANSCRIPTION INITIATION FACTOR TFIID SUBUNIT"/>
    <property type="match status" value="1"/>
</dbReference>
<dbReference type="GO" id="GO:0046982">
    <property type="term" value="F:protein heterodimerization activity"/>
    <property type="evidence" value="ECO:0007669"/>
    <property type="project" value="InterPro"/>
</dbReference>
<comment type="subcellular location">
    <subcellularLocation>
        <location evidence="1">Nucleus</location>
    </subcellularLocation>
</comment>
<evidence type="ECO:0000256" key="7">
    <source>
        <dbReference type="ARBA" id="ARBA00023242"/>
    </source>
</evidence>
<dbReference type="Gene3D" id="1.10.20.10">
    <property type="entry name" value="Histone, subunit A"/>
    <property type="match status" value="1"/>
</dbReference>
<evidence type="ECO:0000313" key="11">
    <source>
        <dbReference type="Proteomes" id="UP001428341"/>
    </source>
</evidence>
<keyword evidence="3" id="KW-0328">Glycosyltransferase</keyword>
<sequence length="1077" mass="121852">MALLGDDGRGYELALKLESCGVWRTWLGDSCYSTFHHALSTPASWESFMRTDDSKSRAQIHLQLRARALLFDKATISLFLPSNQPPSSVAVSKLNPNYLQLDGGDVYFTLESSSQDGVQHRESSAASSTTSGKRFRNEELPETWYDQFIEKYRVGRQYKLSLGDRELDRRTAEGMSSYLRHLEKYKRRRIPFQNDHSNSALDVINSTDSDVFFPETMFTLNSVPEIAVPQIIVEETKQNIEFNGVLDTLPQCMTKSPVMIERLGIRPEYLGMEQEGNLHHGNSALEGNKKCFSEEQASQISQKVIARMLTGGGFEGATEVPLEVLSEMLGSHICKLGRILKVLSDNYRKQCSALELLKMFLQAAGHSNFGILAELIKDGTRNAVQQSQELIKDGSRNIVQQSQELIKDGTRNVVQQSQELIKDGTRNIVQQNQELVKEGTRNFVQQSPQQVHGAQSQLQSHQQSPVKLPQQVPRQMHQQMQQMVQPQNLAFQQMQQQHLERSRMRQPSTPRPGMDMDKDRSMSQVNAENSSKLPMDANALNASNAKQSQMQFHQQQLNTMSNLQAQSSNQFKQSTPVQIPQMHSPNMGVVRAPPVKIAVMADNSKLQIAMFPWLAFGHMIPWLELAKLIAQKGHKIFFISTPRNIDRLPRLPQNLASMIQFVKISLPHVDNLRENAEATIDLPYDEVKYLKQSFDCLEEPMAKLLQSLAPDWLLFDFAAYWLPARARELGIPSGFFSIFTAATLGYFGPSSVLINDSGDHLKTPEDYTRVPNWVSFPTTISYRLFEARKVFDILISDESNVSHGYRFGQSLKGCDIVAVRSCMEFEPEWLKLLEQLHRKPVIPVGQLPTTTGDGDSDAETDTWRSIKEWLDEQEKGSVVYVAFGSEAKPSQEELTEIALGLELSKLPFFWVLKKRLGQADTEPIELPDGFEERTRGRGVVYTSWAPQLAILAHDSVGGFLTHAGWSSVVEALQFGTPLIVLTCYADQGLNAKLLEEKQIVELIPRDEGDGSFTRNSVAESLRLVLVEEKGQIYRDKLKEMKELFGDRGRQDRYVDNFLNYLKIHRCLRKGEEINTTV</sequence>
<dbReference type="Pfam" id="PF00201">
    <property type="entry name" value="UDPGT"/>
    <property type="match status" value="1"/>
</dbReference>
<dbReference type="SUPFAM" id="SSF53756">
    <property type="entry name" value="UDP-Glycosyltransferase/glycogen phosphorylase"/>
    <property type="match status" value="1"/>
</dbReference>
<evidence type="ECO:0000256" key="4">
    <source>
        <dbReference type="ARBA" id="ARBA00022679"/>
    </source>
</evidence>
<keyword evidence="11" id="KW-1185">Reference proteome</keyword>
<dbReference type="Pfam" id="PF07524">
    <property type="entry name" value="Bromo_TP"/>
    <property type="match status" value="1"/>
</dbReference>
<keyword evidence="4" id="KW-0808">Transferase</keyword>
<dbReference type="InterPro" id="IPR006565">
    <property type="entry name" value="BTP"/>
</dbReference>
<dbReference type="GO" id="GO:0008194">
    <property type="term" value="F:UDP-glycosyltransferase activity"/>
    <property type="evidence" value="ECO:0007669"/>
    <property type="project" value="InterPro"/>
</dbReference>
<organism evidence="10 11">
    <name type="scientific">Citrus x changshan-huyou</name>
    <dbReference type="NCBI Taxonomy" id="2935761"/>
    <lineage>
        <taxon>Eukaryota</taxon>
        <taxon>Viridiplantae</taxon>
        <taxon>Streptophyta</taxon>
        <taxon>Embryophyta</taxon>
        <taxon>Tracheophyta</taxon>
        <taxon>Spermatophyta</taxon>
        <taxon>Magnoliopsida</taxon>
        <taxon>eudicotyledons</taxon>
        <taxon>Gunneridae</taxon>
        <taxon>Pentapetalae</taxon>
        <taxon>rosids</taxon>
        <taxon>malvids</taxon>
        <taxon>Sapindales</taxon>
        <taxon>Rutaceae</taxon>
        <taxon>Aurantioideae</taxon>
        <taxon>Citrus</taxon>
    </lineage>
</organism>
<feature type="compositionally biased region" description="Polar residues" evidence="8">
    <location>
        <begin position="488"/>
        <end position="497"/>
    </location>
</feature>
<dbReference type="GO" id="GO:0005634">
    <property type="term" value="C:nucleus"/>
    <property type="evidence" value="ECO:0007669"/>
    <property type="project" value="UniProtKB-SubCell"/>
</dbReference>
<dbReference type="FunFam" id="3.40.50.2000:FF:000088">
    <property type="entry name" value="Glycosyltransferase"/>
    <property type="match status" value="1"/>
</dbReference>
<gene>
    <name evidence="10" type="ORF">WN944_021502</name>
</gene>
<evidence type="ECO:0000313" key="10">
    <source>
        <dbReference type="EMBL" id="KAK9228551.1"/>
    </source>
</evidence>
<evidence type="ECO:0000256" key="1">
    <source>
        <dbReference type="ARBA" id="ARBA00004123"/>
    </source>
</evidence>
<dbReference type="Proteomes" id="UP001428341">
    <property type="component" value="Unassembled WGS sequence"/>
</dbReference>
<dbReference type="Gene3D" id="3.40.50.2000">
    <property type="entry name" value="Glycogen Phosphorylase B"/>
    <property type="match status" value="2"/>
</dbReference>